<gene>
    <name evidence="2" type="ORF">MSL71_34540</name>
</gene>
<evidence type="ECO:0000259" key="1">
    <source>
        <dbReference type="Pfam" id="PF04016"/>
    </source>
</evidence>
<dbReference type="Proteomes" id="UP000507962">
    <property type="component" value="Unassembled WGS sequence"/>
</dbReference>
<dbReference type="Pfam" id="PF04016">
    <property type="entry name" value="DUF364"/>
    <property type="match status" value="1"/>
</dbReference>
<organism evidence="2 3">
    <name type="scientific">Desulfoluna butyratoxydans</name>
    <dbReference type="NCBI Taxonomy" id="231438"/>
    <lineage>
        <taxon>Bacteria</taxon>
        <taxon>Pseudomonadati</taxon>
        <taxon>Thermodesulfobacteriota</taxon>
        <taxon>Desulfobacteria</taxon>
        <taxon>Desulfobacterales</taxon>
        <taxon>Desulfolunaceae</taxon>
        <taxon>Desulfoluna</taxon>
    </lineage>
</organism>
<keyword evidence="3" id="KW-1185">Reference proteome</keyword>
<reference evidence="2 3" key="1">
    <citation type="submission" date="2019-03" db="EMBL/GenBank/DDBJ databases">
        <authorList>
            <person name="Nijsse B."/>
        </authorList>
    </citation>
    <scope>NUCLEOTIDE SEQUENCE [LARGE SCALE GENOMIC DNA]</scope>
    <source>
        <strain evidence="2">Desulfoluna butyratoxydans MSL71</strain>
    </source>
</reference>
<name>A0A4U8YV35_9BACT</name>
<dbReference type="AlphaFoldDB" id="A0A4U8YV35"/>
<protein>
    <submittedName>
        <fullName evidence="2">Putative heavy-metal chelation domain</fullName>
    </submittedName>
</protein>
<dbReference type="EMBL" id="CAADHO010000006">
    <property type="protein sequence ID" value="VFQ45792.1"/>
    <property type="molecule type" value="Genomic_DNA"/>
</dbReference>
<feature type="domain" description="Putative heavy-metal chelation" evidence="1">
    <location>
        <begin position="157"/>
        <end position="253"/>
    </location>
</feature>
<dbReference type="Gene3D" id="3.40.50.11590">
    <property type="match status" value="1"/>
</dbReference>
<sequence>MGRARREKKVEQKTVKDIFEKDDEVSMNLFDELRVALGQQISGHQLSGQRIQVRCKALSAKEAIGTPEHDDYPIIKGREVMVEAEFGGARGQAFADAYEQADYSVDDLMTMPLNSNSKRASFVAGLNAVYRYLNVCEKTVHCRDAEPLECAGHVAEAITPGQKVLLVGHQPRFLENLAAQCNVRAVDMDEGNIGTAFSGVVIEPPEVTEEAISWCDTIFATGSTLVNGSLPTFLNRGKPVVFYGVTVSAAARILNLKTYCRCGH</sequence>
<proteinExistence type="predicted"/>
<dbReference type="InterPro" id="IPR007161">
    <property type="entry name" value="DUF364"/>
</dbReference>
<dbReference type="SUPFAM" id="SSF159713">
    <property type="entry name" value="Dhaf3308-like"/>
    <property type="match status" value="1"/>
</dbReference>
<accession>A0A4U8YV35</accession>
<evidence type="ECO:0000313" key="2">
    <source>
        <dbReference type="EMBL" id="VFQ45792.1"/>
    </source>
</evidence>
<evidence type="ECO:0000313" key="3">
    <source>
        <dbReference type="Proteomes" id="UP000507962"/>
    </source>
</evidence>